<dbReference type="SUPFAM" id="SSF140996">
    <property type="entry name" value="Hermes dimerisation domain"/>
    <property type="match status" value="1"/>
</dbReference>
<evidence type="ECO:0000313" key="6">
    <source>
        <dbReference type="EMBL" id="KAK9208543.1"/>
    </source>
</evidence>
<dbReference type="InterPro" id="IPR052035">
    <property type="entry name" value="ZnF_BED_domain_contain"/>
</dbReference>
<keyword evidence="7" id="KW-1185">Reference proteome</keyword>
<keyword evidence="5" id="KW-0539">Nucleus</keyword>
<keyword evidence="2" id="KW-0479">Metal-binding</keyword>
<keyword evidence="4" id="KW-0862">Zinc</keyword>
<name>A0AAP0QUA0_9ROSI</name>
<reference evidence="6 7" key="1">
    <citation type="submission" date="2024-05" db="EMBL/GenBank/DDBJ databases">
        <title>Haplotype-resolved chromosome-level genome assembly of Huyou (Citrus changshanensis).</title>
        <authorList>
            <person name="Miao C."/>
            <person name="Chen W."/>
            <person name="Wu Y."/>
            <person name="Wang L."/>
            <person name="Zhao S."/>
            <person name="Grierson D."/>
            <person name="Xu C."/>
            <person name="Chen K."/>
        </authorList>
    </citation>
    <scope>NUCLEOTIDE SEQUENCE [LARGE SCALE GENOMIC DNA]</scope>
    <source>
        <strain evidence="6">01-14</strain>
        <tissue evidence="6">Leaf</tissue>
    </source>
</reference>
<evidence type="ECO:0000256" key="4">
    <source>
        <dbReference type="ARBA" id="ARBA00022833"/>
    </source>
</evidence>
<dbReference type="Proteomes" id="UP001428341">
    <property type="component" value="Unassembled WGS sequence"/>
</dbReference>
<sequence>MCHRYKKGKPKVNENQCALAREKGVVDAKFVSIGFSKEACRKALVKMIIKDELPFKFVEAAGFIKFMATCCPNEFMVLDVPTRRNLTFLMLRSALKFEKAFDRLKDEDGHYVNWFGADGGDENEDEKYRVGPPMEDDWDNSLDDSDDVLLSYMVKPMILKFVKYWGDNLEKVEQLCNSLKELLMKLYQSYNFGDSNSATKTSCMVQSSGISEYGDSSSLDPFAQYKKTKTSTQDGYSGQNEFPPLLRSRHLTLGVVFSTLFGDRIIEPIEEETKFYEVVEAEFVRPMPAQQAQAAKDQLAIE</sequence>
<protein>
    <submittedName>
        <fullName evidence="6">Uncharacterized protein</fullName>
    </submittedName>
</protein>
<dbReference type="GO" id="GO:0008270">
    <property type="term" value="F:zinc ion binding"/>
    <property type="evidence" value="ECO:0007669"/>
    <property type="project" value="UniProtKB-KW"/>
</dbReference>
<dbReference type="PANTHER" id="PTHR46481:SF10">
    <property type="entry name" value="ZINC FINGER BED DOMAIN-CONTAINING PROTEIN 39"/>
    <property type="match status" value="1"/>
</dbReference>
<dbReference type="EMBL" id="JBCGBO010000004">
    <property type="protein sequence ID" value="KAK9208543.1"/>
    <property type="molecule type" value="Genomic_DNA"/>
</dbReference>
<evidence type="ECO:0000256" key="2">
    <source>
        <dbReference type="ARBA" id="ARBA00022723"/>
    </source>
</evidence>
<comment type="caution">
    <text evidence="6">The sequence shown here is derived from an EMBL/GenBank/DDBJ whole genome shotgun (WGS) entry which is preliminary data.</text>
</comment>
<proteinExistence type="predicted"/>
<evidence type="ECO:0000313" key="7">
    <source>
        <dbReference type="Proteomes" id="UP001428341"/>
    </source>
</evidence>
<accession>A0AAP0QUA0</accession>
<gene>
    <name evidence="6" type="ORF">WN944_000900</name>
</gene>
<keyword evidence="3" id="KW-0863">Zinc-finger</keyword>
<organism evidence="6 7">
    <name type="scientific">Citrus x changshan-huyou</name>
    <dbReference type="NCBI Taxonomy" id="2935761"/>
    <lineage>
        <taxon>Eukaryota</taxon>
        <taxon>Viridiplantae</taxon>
        <taxon>Streptophyta</taxon>
        <taxon>Embryophyta</taxon>
        <taxon>Tracheophyta</taxon>
        <taxon>Spermatophyta</taxon>
        <taxon>Magnoliopsida</taxon>
        <taxon>eudicotyledons</taxon>
        <taxon>Gunneridae</taxon>
        <taxon>Pentapetalae</taxon>
        <taxon>rosids</taxon>
        <taxon>malvids</taxon>
        <taxon>Sapindales</taxon>
        <taxon>Rutaceae</taxon>
        <taxon>Aurantioideae</taxon>
        <taxon>Citrus</taxon>
    </lineage>
</organism>
<dbReference type="GO" id="GO:0005634">
    <property type="term" value="C:nucleus"/>
    <property type="evidence" value="ECO:0007669"/>
    <property type="project" value="UniProtKB-SubCell"/>
</dbReference>
<evidence type="ECO:0000256" key="1">
    <source>
        <dbReference type="ARBA" id="ARBA00004123"/>
    </source>
</evidence>
<evidence type="ECO:0000256" key="3">
    <source>
        <dbReference type="ARBA" id="ARBA00022771"/>
    </source>
</evidence>
<comment type="subcellular location">
    <subcellularLocation>
        <location evidence="1">Nucleus</location>
    </subcellularLocation>
</comment>
<evidence type="ECO:0000256" key="5">
    <source>
        <dbReference type="ARBA" id="ARBA00023242"/>
    </source>
</evidence>
<dbReference type="PANTHER" id="PTHR46481">
    <property type="entry name" value="ZINC FINGER BED DOMAIN-CONTAINING PROTEIN 4"/>
    <property type="match status" value="1"/>
</dbReference>
<dbReference type="AlphaFoldDB" id="A0AAP0QUA0"/>